<dbReference type="OrthoDB" id="5513072at2"/>
<dbReference type="PANTHER" id="PTHR43431:SF7">
    <property type="entry name" value="OXIDOREDUCTASE, SHORT CHAIN DEHYDROGENASE_REDUCTASE FAMILY (AFU_ORTHOLOGUE AFUA_5G14000)"/>
    <property type="match status" value="1"/>
</dbReference>
<accession>A0A1Z4LKG8</accession>
<organism evidence="1 2">
    <name type="scientific">Calothrix parasitica NIES-267</name>
    <dbReference type="NCBI Taxonomy" id="1973488"/>
    <lineage>
        <taxon>Bacteria</taxon>
        <taxon>Bacillati</taxon>
        <taxon>Cyanobacteriota</taxon>
        <taxon>Cyanophyceae</taxon>
        <taxon>Nostocales</taxon>
        <taxon>Calotrichaceae</taxon>
        <taxon>Calothrix</taxon>
    </lineage>
</organism>
<dbReference type="PRINTS" id="PR00081">
    <property type="entry name" value="GDHRDH"/>
</dbReference>
<dbReference type="PANTHER" id="PTHR43431">
    <property type="entry name" value="OXIDOREDUCTASE, SHORT CHAIN DEHYDROGENASE/REDUCTASE FAMILY (AFU_ORTHOLOGUE AFUA_5G14000)"/>
    <property type="match status" value="1"/>
</dbReference>
<dbReference type="InterPro" id="IPR002347">
    <property type="entry name" value="SDR_fam"/>
</dbReference>
<name>A0A1Z4LKG8_9CYAN</name>
<protein>
    <submittedName>
        <fullName evidence="1">Short-chain dehydrogenase/reductase SDR</fullName>
    </submittedName>
</protein>
<dbReference type="SUPFAM" id="SSF51735">
    <property type="entry name" value="NAD(P)-binding Rossmann-fold domains"/>
    <property type="match status" value="1"/>
</dbReference>
<dbReference type="Gene3D" id="3.40.50.720">
    <property type="entry name" value="NAD(P)-binding Rossmann-like Domain"/>
    <property type="match status" value="1"/>
</dbReference>
<dbReference type="EMBL" id="AP018227">
    <property type="protein sequence ID" value="BAY81716.1"/>
    <property type="molecule type" value="Genomic_DNA"/>
</dbReference>
<evidence type="ECO:0000313" key="1">
    <source>
        <dbReference type="EMBL" id="BAY81716.1"/>
    </source>
</evidence>
<reference evidence="1 2" key="1">
    <citation type="submission" date="2017-06" db="EMBL/GenBank/DDBJ databases">
        <title>Genome sequencing of cyanobaciteial culture collection at National Institute for Environmental Studies (NIES).</title>
        <authorList>
            <person name="Hirose Y."/>
            <person name="Shimura Y."/>
            <person name="Fujisawa T."/>
            <person name="Nakamura Y."/>
            <person name="Kawachi M."/>
        </authorList>
    </citation>
    <scope>NUCLEOTIDE SEQUENCE [LARGE SCALE GENOMIC DNA]</scope>
    <source>
        <strain evidence="1 2">NIES-267</strain>
    </source>
</reference>
<dbReference type="AlphaFoldDB" id="A0A1Z4LKG8"/>
<dbReference type="Pfam" id="PF00106">
    <property type="entry name" value="adh_short"/>
    <property type="match status" value="1"/>
</dbReference>
<proteinExistence type="predicted"/>
<dbReference type="InterPro" id="IPR036291">
    <property type="entry name" value="NAD(P)-bd_dom_sf"/>
</dbReference>
<keyword evidence="2" id="KW-1185">Reference proteome</keyword>
<dbReference type="Proteomes" id="UP000218418">
    <property type="component" value="Chromosome"/>
</dbReference>
<evidence type="ECO:0000313" key="2">
    <source>
        <dbReference type="Proteomes" id="UP000218418"/>
    </source>
</evidence>
<sequence>MSKPVCVVVGVGAGNGESFSRKFAAEGYQVAILARNIDYLQKLSQEIPDSKAYQYDVTEIAKAEEVFSKIESEMGKISVLVYNAGAGAFANIEDSTVEDFQRAWEVNSRGLFAVAKQVIPQMRKVDGGNIVIIGATASVKGGANFTPFASAKAAQRSLAQSMARYLDPQKIHVSYIIVDGVIDSEKTRQWMPDKSEDYFMKSDEIADSVFFLTQQKSSAWTFELDLRPFGEKW</sequence>
<gene>
    <name evidence="1" type="ORF">NIES267_11930</name>
</gene>